<organism evidence="2 3">
    <name type="scientific">Rubus argutus</name>
    <name type="common">Southern blackberry</name>
    <dbReference type="NCBI Taxonomy" id="59490"/>
    <lineage>
        <taxon>Eukaryota</taxon>
        <taxon>Viridiplantae</taxon>
        <taxon>Streptophyta</taxon>
        <taxon>Embryophyta</taxon>
        <taxon>Tracheophyta</taxon>
        <taxon>Spermatophyta</taxon>
        <taxon>Magnoliopsida</taxon>
        <taxon>eudicotyledons</taxon>
        <taxon>Gunneridae</taxon>
        <taxon>Pentapetalae</taxon>
        <taxon>rosids</taxon>
        <taxon>fabids</taxon>
        <taxon>Rosales</taxon>
        <taxon>Rosaceae</taxon>
        <taxon>Rosoideae</taxon>
        <taxon>Rosoideae incertae sedis</taxon>
        <taxon>Rubus</taxon>
    </lineage>
</organism>
<proteinExistence type="predicted"/>
<evidence type="ECO:0000256" key="1">
    <source>
        <dbReference type="SAM" id="MobiDB-lite"/>
    </source>
</evidence>
<feature type="compositionally biased region" description="Polar residues" evidence="1">
    <location>
        <begin position="376"/>
        <end position="394"/>
    </location>
</feature>
<feature type="region of interest" description="Disordered" evidence="1">
    <location>
        <begin position="1"/>
        <end position="39"/>
    </location>
</feature>
<feature type="compositionally biased region" description="Basic and acidic residues" evidence="1">
    <location>
        <begin position="85"/>
        <end position="94"/>
    </location>
</feature>
<dbReference type="AlphaFoldDB" id="A0AAW1X0W8"/>
<feature type="compositionally biased region" description="Low complexity" evidence="1">
    <location>
        <begin position="179"/>
        <end position="188"/>
    </location>
</feature>
<gene>
    <name evidence="2" type="ORF">M0R45_027610</name>
</gene>
<comment type="caution">
    <text evidence="2">The sequence shown here is derived from an EMBL/GenBank/DDBJ whole genome shotgun (WGS) entry which is preliminary data.</text>
</comment>
<feature type="compositionally biased region" description="Basic and acidic residues" evidence="1">
    <location>
        <begin position="149"/>
        <end position="161"/>
    </location>
</feature>
<accession>A0AAW1X0W8</accession>
<dbReference type="EMBL" id="JBEDUW010000005">
    <property type="protein sequence ID" value="KAK9930575.1"/>
    <property type="molecule type" value="Genomic_DNA"/>
</dbReference>
<dbReference type="Proteomes" id="UP001457282">
    <property type="component" value="Unassembled WGS sequence"/>
</dbReference>
<evidence type="ECO:0000313" key="2">
    <source>
        <dbReference type="EMBL" id="KAK9930575.1"/>
    </source>
</evidence>
<evidence type="ECO:0000313" key="3">
    <source>
        <dbReference type="Proteomes" id="UP001457282"/>
    </source>
</evidence>
<name>A0AAW1X0W8_RUBAR</name>
<feature type="region of interest" description="Disordered" evidence="1">
    <location>
        <begin position="75"/>
        <end position="104"/>
    </location>
</feature>
<keyword evidence="3" id="KW-1185">Reference proteome</keyword>
<feature type="compositionally biased region" description="Polar residues" evidence="1">
    <location>
        <begin position="24"/>
        <end position="39"/>
    </location>
</feature>
<protein>
    <submittedName>
        <fullName evidence="2">Uncharacterized protein</fullName>
    </submittedName>
</protein>
<reference evidence="2 3" key="1">
    <citation type="journal article" date="2023" name="G3 (Bethesda)">
        <title>A chromosome-length genome assembly and annotation of blackberry (Rubus argutus, cv. 'Hillquist').</title>
        <authorList>
            <person name="Bruna T."/>
            <person name="Aryal R."/>
            <person name="Dudchenko O."/>
            <person name="Sargent D.J."/>
            <person name="Mead D."/>
            <person name="Buti M."/>
            <person name="Cavallini A."/>
            <person name="Hytonen T."/>
            <person name="Andres J."/>
            <person name="Pham M."/>
            <person name="Weisz D."/>
            <person name="Mascagni F."/>
            <person name="Usai G."/>
            <person name="Natali L."/>
            <person name="Bassil N."/>
            <person name="Fernandez G.E."/>
            <person name="Lomsadze A."/>
            <person name="Armour M."/>
            <person name="Olukolu B."/>
            <person name="Poorten T."/>
            <person name="Britton C."/>
            <person name="Davik J."/>
            <person name="Ashrafi H."/>
            <person name="Aiden E.L."/>
            <person name="Borodovsky M."/>
            <person name="Worthington M."/>
        </authorList>
    </citation>
    <scope>NUCLEOTIDE SEQUENCE [LARGE SCALE GENOMIC DNA]</scope>
    <source>
        <strain evidence="2">PI 553951</strain>
    </source>
</reference>
<sequence length="476" mass="52003">MGSRGRPLFDLNEPPAEDNEENDSIVSLQPQKALPSTNPHTSEMLAVAAGTQGIVNNHAFSHASSVSGFQPFIRPKYAHGSEGSAEQKEARERNPNIASLCTSRNNEDIKAVSSLVSAPADAPAVEREEGEWSDADISADALGSGSLREQGKAYQEHEKSGAVDGCNIKVSDSLKDESSNSSRNSDSNAKGHSSMDCQEEPGLVLKQEKVKGIESSRALKGANNPVKRKMDQHNEAKLGKKRSRQTMFLNLEDVKQAGPIKSSTPRRQPFPAPVTTRTMKEVRTISPPAVPPPTERIGEKQSQPVIKDQKQPDVLCSEGGIAGDSSESKTECNGDVNYGSARLKRQNGDTDSSAEVLPPIPRQSSWKQPTDMRLPKNSQVANRKPVTQTSMDSKSGNKKHIPAKKQTTVSNMYQDTSVERLIREVTNEKFWHIPGETDLQCVPDRFESVEDYVRVFEPLLFEECRGAALQHVGGIN</sequence>
<feature type="compositionally biased region" description="Basic and acidic residues" evidence="1">
    <location>
        <begin position="228"/>
        <end position="238"/>
    </location>
</feature>
<feature type="region of interest" description="Disordered" evidence="1">
    <location>
        <begin position="116"/>
        <end position="402"/>
    </location>
</feature>